<sequence length="61" mass="7021">MWPDTERIEYGDRWELVTRDQVDGCAAMVVVMSPAAEASQHVGNELSRAPWGRPRVRRPQR</sequence>
<feature type="region of interest" description="Disordered" evidence="1">
    <location>
        <begin position="37"/>
        <end position="61"/>
    </location>
</feature>
<evidence type="ECO:0000313" key="3">
    <source>
        <dbReference type="Proteomes" id="UP000647172"/>
    </source>
</evidence>
<evidence type="ECO:0000313" key="2">
    <source>
        <dbReference type="EMBL" id="GIE51196.1"/>
    </source>
</evidence>
<gene>
    <name evidence="2" type="ORF">Ani05nite_47300</name>
</gene>
<evidence type="ECO:0000256" key="1">
    <source>
        <dbReference type="SAM" id="MobiDB-lite"/>
    </source>
</evidence>
<reference evidence="2" key="1">
    <citation type="submission" date="2021-01" db="EMBL/GenBank/DDBJ databases">
        <title>Whole genome shotgun sequence of Actinoplanes nipponensis NBRC 14063.</title>
        <authorList>
            <person name="Komaki H."/>
            <person name="Tamura T."/>
        </authorList>
    </citation>
    <scope>NUCLEOTIDE SEQUENCE</scope>
    <source>
        <strain evidence="2">NBRC 14063</strain>
    </source>
</reference>
<organism evidence="2 3">
    <name type="scientific">Actinoplanes nipponensis</name>
    <dbReference type="NCBI Taxonomy" id="135950"/>
    <lineage>
        <taxon>Bacteria</taxon>
        <taxon>Bacillati</taxon>
        <taxon>Actinomycetota</taxon>
        <taxon>Actinomycetes</taxon>
        <taxon>Micromonosporales</taxon>
        <taxon>Micromonosporaceae</taxon>
        <taxon>Actinoplanes</taxon>
    </lineage>
</organism>
<protein>
    <submittedName>
        <fullName evidence="2">Uncharacterized protein</fullName>
    </submittedName>
</protein>
<dbReference type="AlphaFoldDB" id="A0A919JL77"/>
<name>A0A919JL77_9ACTN</name>
<dbReference type="InterPro" id="IPR035897">
    <property type="entry name" value="Toll_tir_struct_dom_sf"/>
</dbReference>
<comment type="caution">
    <text evidence="2">The sequence shown here is derived from an EMBL/GenBank/DDBJ whole genome shotgun (WGS) entry which is preliminary data.</text>
</comment>
<keyword evidence="3" id="KW-1185">Reference proteome</keyword>
<dbReference type="EMBL" id="BOMQ01000055">
    <property type="protein sequence ID" value="GIE51196.1"/>
    <property type="molecule type" value="Genomic_DNA"/>
</dbReference>
<dbReference type="Gene3D" id="3.40.50.10140">
    <property type="entry name" value="Toll/interleukin-1 receptor homology (TIR) domain"/>
    <property type="match status" value="1"/>
</dbReference>
<accession>A0A919JL77</accession>
<dbReference type="Proteomes" id="UP000647172">
    <property type="component" value="Unassembled WGS sequence"/>
</dbReference>
<proteinExistence type="predicted"/>